<dbReference type="GO" id="GO:0016491">
    <property type="term" value="F:oxidoreductase activity"/>
    <property type="evidence" value="ECO:0007669"/>
    <property type="project" value="UniProtKB-KW"/>
</dbReference>
<sequence length="718" mass="77934">MTLAEQEPTMRTVHGACHHDCPDSCGWTVTVDDSGSEPVAVKLRGTPEHPFSQGELCPKVNRFLDRVYSPQRLLHPMRRVGPKGSGQFEQISWDDALADIATNLHRVIDEHGPEAVMPYSDAGNQSLLSMFGSGGRFFNRMGATRLERAICGVTVGAGTTMTNGSGASLEATEMVHSKLIVLWATNTRLTNRHLWPTIETARAQGARLVVIDPIRTLTAEAVDPAAGDVFIQPRPGTDIAMMLAMMHVIIERDLHDADWVAAHTTGFDELRAAVADWTPQRAAEATGVDAEIIEQLAIDVASTRPTAIRTLIGAEHHENGAMFFRTLACLPALTGAWRDRGGGFSRSVGFWTEGQIDMHALTKPELIPITDADGAPWFPRQTNMSRLGTVLTGTDDDLGDGPPIHALIVWNANPVVVVPNADLVEQGLARDDLYTVVHEQFLTETARYADIVLPATTQIEADDVVFPWGHLWVAYNEAAIPPAGESVSNTELFRRLAAAMGYTEPELFADDETLLSDALPTIDIERLRAEKWQRAPYPDDGRPYGDPGGATPFPTPSGRVEFASDQLESLGQPRVPTYVPPAEGPDGDAELAARFPLQLLTPKHHSRFLNSGYAHLPKHGPAEGGPFVEMNATDATARGLADGDLATVHNDRSSLDVPVRITERVRPGVVAVPFGWWRQHHVDGKVANSLTSDTLTDWGGGVAYSDTLVEVRGAAQRS</sequence>
<keyword evidence="6" id="KW-0408">Iron</keyword>
<keyword evidence="3" id="KW-0500">Molybdenum</keyword>
<dbReference type="InterPro" id="IPR006657">
    <property type="entry name" value="MoPterin_dinucl-bd_dom"/>
</dbReference>
<name>A0A6C7E4Q8_ILUCY</name>
<organism evidence="10 11">
    <name type="scientific">Ilumatobacter coccineus (strain NBRC 103263 / KCTC 29153 / YM16-304)</name>
    <dbReference type="NCBI Taxonomy" id="1313172"/>
    <lineage>
        <taxon>Bacteria</taxon>
        <taxon>Bacillati</taxon>
        <taxon>Actinomycetota</taxon>
        <taxon>Acidimicrobiia</taxon>
        <taxon>Acidimicrobiales</taxon>
        <taxon>Ilumatobacteraceae</taxon>
        <taxon>Ilumatobacter</taxon>
    </lineage>
</organism>
<dbReference type="SUPFAM" id="SSF50692">
    <property type="entry name" value="ADC-like"/>
    <property type="match status" value="1"/>
</dbReference>
<evidence type="ECO:0000256" key="2">
    <source>
        <dbReference type="ARBA" id="ARBA00010312"/>
    </source>
</evidence>
<reference evidence="10 11" key="1">
    <citation type="journal article" date="2013" name="Int. J. Syst. Evol. Microbiol.">
        <title>Ilumatobacter nonamiense sp. nov. and Ilumatobacter coccineum sp. nov., isolated from seashore sand.</title>
        <authorList>
            <person name="Matsumoto A."/>
            <person name="Kasai H."/>
            <person name="Matsuo Y."/>
            <person name="Shizuri Y."/>
            <person name="Ichikawa N."/>
            <person name="Fujita N."/>
            <person name="Omura S."/>
            <person name="Takahashi Y."/>
        </authorList>
    </citation>
    <scope>NUCLEOTIDE SEQUENCE [LARGE SCALE GENOMIC DNA]</scope>
    <source>
        <strain evidence="11">NBRC 103263 / KCTC 29153 / YM16-304</strain>
    </source>
</reference>
<accession>A0A6C7E4Q8</accession>
<dbReference type="PANTHER" id="PTHR43742:SF6">
    <property type="entry name" value="OXIDOREDUCTASE YYAE-RELATED"/>
    <property type="match status" value="1"/>
</dbReference>
<dbReference type="Gene3D" id="3.40.228.10">
    <property type="entry name" value="Dimethylsulfoxide Reductase, domain 2"/>
    <property type="match status" value="1"/>
</dbReference>
<protein>
    <submittedName>
        <fullName evidence="10">Putative molybdopterin oxidoreductase</fullName>
    </submittedName>
</protein>
<dbReference type="SMART" id="SM00926">
    <property type="entry name" value="Molybdop_Fe4S4"/>
    <property type="match status" value="1"/>
</dbReference>
<evidence type="ECO:0000259" key="9">
    <source>
        <dbReference type="PROSITE" id="PS51669"/>
    </source>
</evidence>
<dbReference type="Proteomes" id="UP000011863">
    <property type="component" value="Chromosome"/>
</dbReference>
<dbReference type="CDD" id="cd02766">
    <property type="entry name" value="MopB_3"/>
    <property type="match status" value="1"/>
</dbReference>
<dbReference type="AlphaFoldDB" id="A0A6C7E4Q8"/>
<dbReference type="RefSeq" id="WP_015439577.1">
    <property type="nucleotide sequence ID" value="NC_020520.1"/>
</dbReference>
<dbReference type="EMBL" id="AP012057">
    <property type="protein sequence ID" value="BAN00329.1"/>
    <property type="molecule type" value="Genomic_DNA"/>
</dbReference>
<evidence type="ECO:0000256" key="8">
    <source>
        <dbReference type="SAM" id="MobiDB-lite"/>
    </source>
</evidence>
<evidence type="ECO:0000256" key="6">
    <source>
        <dbReference type="ARBA" id="ARBA00023004"/>
    </source>
</evidence>
<dbReference type="InterPro" id="IPR006963">
    <property type="entry name" value="Mopterin_OxRdtase_4Fe-4S_dom"/>
</dbReference>
<evidence type="ECO:0000256" key="3">
    <source>
        <dbReference type="ARBA" id="ARBA00022505"/>
    </source>
</evidence>
<evidence type="ECO:0000256" key="5">
    <source>
        <dbReference type="ARBA" id="ARBA00023002"/>
    </source>
</evidence>
<keyword evidence="7" id="KW-0411">Iron-sulfur</keyword>
<keyword evidence="4" id="KW-0479">Metal-binding</keyword>
<gene>
    <name evidence="10" type="ORF">YM304_00150</name>
</gene>
<dbReference type="Pfam" id="PF00384">
    <property type="entry name" value="Molybdopterin"/>
    <property type="match status" value="1"/>
</dbReference>
<dbReference type="Gene3D" id="2.40.40.20">
    <property type="match status" value="1"/>
</dbReference>
<evidence type="ECO:0000313" key="10">
    <source>
        <dbReference type="EMBL" id="BAN00329.1"/>
    </source>
</evidence>
<dbReference type="Gene3D" id="2.20.25.90">
    <property type="entry name" value="ADC-like domains"/>
    <property type="match status" value="1"/>
</dbReference>
<evidence type="ECO:0000256" key="1">
    <source>
        <dbReference type="ARBA" id="ARBA00001942"/>
    </source>
</evidence>
<dbReference type="PANTHER" id="PTHR43742">
    <property type="entry name" value="TRIMETHYLAMINE-N-OXIDE REDUCTASE"/>
    <property type="match status" value="1"/>
</dbReference>
<dbReference type="InterPro" id="IPR006656">
    <property type="entry name" value="Mopterin_OxRdtase"/>
</dbReference>
<dbReference type="KEGG" id="aym:YM304_00150"/>
<evidence type="ECO:0000256" key="4">
    <source>
        <dbReference type="ARBA" id="ARBA00022723"/>
    </source>
</evidence>
<dbReference type="InterPro" id="IPR006655">
    <property type="entry name" value="Mopterin_OxRdtase_prok_CS"/>
</dbReference>
<keyword evidence="11" id="KW-1185">Reference proteome</keyword>
<proteinExistence type="inferred from homology"/>
<evidence type="ECO:0000313" key="11">
    <source>
        <dbReference type="Proteomes" id="UP000011863"/>
    </source>
</evidence>
<dbReference type="GO" id="GO:0046872">
    <property type="term" value="F:metal ion binding"/>
    <property type="evidence" value="ECO:0007669"/>
    <property type="project" value="UniProtKB-KW"/>
</dbReference>
<dbReference type="Pfam" id="PF04879">
    <property type="entry name" value="Molybdop_Fe4S4"/>
    <property type="match status" value="1"/>
</dbReference>
<comment type="cofactor">
    <cofactor evidence="1">
        <name>Mo-bis(molybdopterin guanine dinucleotide)</name>
        <dbReference type="ChEBI" id="CHEBI:60539"/>
    </cofactor>
</comment>
<dbReference type="InterPro" id="IPR050612">
    <property type="entry name" value="Prok_Mopterin_Oxidored"/>
</dbReference>
<feature type="region of interest" description="Disordered" evidence="8">
    <location>
        <begin position="535"/>
        <end position="554"/>
    </location>
</feature>
<dbReference type="Pfam" id="PF01568">
    <property type="entry name" value="Molydop_binding"/>
    <property type="match status" value="1"/>
</dbReference>
<dbReference type="GO" id="GO:0051536">
    <property type="term" value="F:iron-sulfur cluster binding"/>
    <property type="evidence" value="ECO:0007669"/>
    <property type="project" value="UniProtKB-KW"/>
</dbReference>
<dbReference type="Gene3D" id="3.30.2070.10">
    <property type="entry name" value="Formate dehydrogenase/DMSO reductase"/>
    <property type="match status" value="1"/>
</dbReference>
<dbReference type="PROSITE" id="PS00490">
    <property type="entry name" value="MOLYBDOPTERIN_PROK_2"/>
    <property type="match status" value="1"/>
</dbReference>
<dbReference type="SUPFAM" id="SSF53706">
    <property type="entry name" value="Formate dehydrogenase/DMSO reductase, domains 1-3"/>
    <property type="match status" value="1"/>
</dbReference>
<comment type="similarity">
    <text evidence="2">Belongs to the prokaryotic molybdopterin-containing oxidoreductase family.</text>
</comment>
<dbReference type="InterPro" id="IPR009010">
    <property type="entry name" value="Asp_de-COase-like_dom_sf"/>
</dbReference>
<dbReference type="Gene3D" id="3.40.50.740">
    <property type="match status" value="1"/>
</dbReference>
<keyword evidence="5" id="KW-0560">Oxidoreductase</keyword>
<dbReference type="PROSITE" id="PS51669">
    <property type="entry name" value="4FE4S_MOW_BIS_MGD"/>
    <property type="match status" value="1"/>
</dbReference>
<feature type="domain" description="4Fe-4S Mo/W bis-MGD-type" evidence="9">
    <location>
        <begin position="10"/>
        <end position="71"/>
    </location>
</feature>
<dbReference type="GO" id="GO:0043546">
    <property type="term" value="F:molybdopterin cofactor binding"/>
    <property type="evidence" value="ECO:0007669"/>
    <property type="project" value="InterPro"/>
</dbReference>
<evidence type="ECO:0000256" key="7">
    <source>
        <dbReference type="ARBA" id="ARBA00023014"/>
    </source>
</evidence>